<proteinExistence type="predicted"/>
<protein>
    <submittedName>
        <fullName evidence="2">Uncharacterized protein</fullName>
    </submittedName>
</protein>
<dbReference type="EMBL" id="CP036278">
    <property type="protein sequence ID" value="QDU57845.1"/>
    <property type="molecule type" value="Genomic_DNA"/>
</dbReference>
<feature type="region of interest" description="Disordered" evidence="1">
    <location>
        <begin position="141"/>
        <end position="163"/>
    </location>
</feature>
<evidence type="ECO:0000313" key="2">
    <source>
        <dbReference type="EMBL" id="QDU57845.1"/>
    </source>
</evidence>
<dbReference type="KEGG" id="amuc:Pan181_40680"/>
<dbReference type="AlphaFoldDB" id="A0A518ASZ1"/>
<dbReference type="Pfam" id="PF22283">
    <property type="entry name" value="DUF6960"/>
    <property type="match status" value="1"/>
</dbReference>
<organism evidence="2 3">
    <name type="scientific">Aeoliella mucimassa</name>
    <dbReference type="NCBI Taxonomy" id="2527972"/>
    <lineage>
        <taxon>Bacteria</taxon>
        <taxon>Pseudomonadati</taxon>
        <taxon>Planctomycetota</taxon>
        <taxon>Planctomycetia</taxon>
        <taxon>Pirellulales</taxon>
        <taxon>Lacipirellulaceae</taxon>
        <taxon>Aeoliella</taxon>
    </lineage>
</organism>
<reference evidence="2 3" key="1">
    <citation type="submission" date="2019-02" db="EMBL/GenBank/DDBJ databases">
        <title>Deep-cultivation of Planctomycetes and their phenomic and genomic characterization uncovers novel biology.</title>
        <authorList>
            <person name="Wiegand S."/>
            <person name="Jogler M."/>
            <person name="Boedeker C."/>
            <person name="Pinto D."/>
            <person name="Vollmers J."/>
            <person name="Rivas-Marin E."/>
            <person name="Kohn T."/>
            <person name="Peeters S.H."/>
            <person name="Heuer A."/>
            <person name="Rast P."/>
            <person name="Oberbeckmann S."/>
            <person name="Bunk B."/>
            <person name="Jeske O."/>
            <person name="Meyerdierks A."/>
            <person name="Storesund J.E."/>
            <person name="Kallscheuer N."/>
            <person name="Luecker S."/>
            <person name="Lage O.M."/>
            <person name="Pohl T."/>
            <person name="Merkel B.J."/>
            <person name="Hornburger P."/>
            <person name="Mueller R.-W."/>
            <person name="Bruemmer F."/>
            <person name="Labrenz M."/>
            <person name="Spormann A.M."/>
            <person name="Op den Camp H."/>
            <person name="Overmann J."/>
            <person name="Amann R."/>
            <person name="Jetten M.S.M."/>
            <person name="Mascher T."/>
            <person name="Medema M.H."/>
            <person name="Devos D.P."/>
            <person name="Kaster A.-K."/>
            <person name="Ovreas L."/>
            <person name="Rohde M."/>
            <person name="Galperin M.Y."/>
            <person name="Jogler C."/>
        </authorList>
    </citation>
    <scope>NUCLEOTIDE SEQUENCE [LARGE SCALE GENOMIC DNA]</scope>
    <source>
        <strain evidence="2 3">Pan181</strain>
    </source>
</reference>
<dbReference type="OrthoDB" id="285761at2"/>
<dbReference type="Proteomes" id="UP000315750">
    <property type="component" value="Chromosome"/>
</dbReference>
<gene>
    <name evidence="2" type="ORF">Pan181_40680</name>
</gene>
<evidence type="ECO:0000256" key="1">
    <source>
        <dbReference type="SAM" id="MobiDB-lite"/>
    </source>
</evidence>
<name>A0A518ASZ1_9BACT</name>
<dbReference type="RefSeq" id="WP_145249253.1">
    <property type="nucleotide sequence ID" value="NZ_CP036278.1"/>
</dbReference>
<feature type="compositionally biased region" description="Acidic residues" evidence="1">
    <location>
        <begin position="150"/>
        <end position="163"/>
    </location>
</feature>
<dbReference type="InterPro" id="IPR053804">
    <property type="entry name" value="DUF6960"/>
</dbReference>
<keyword evidence="3" id="KW-1185">Reference proteome</keyword>
<sequence>MTLPLKTDPKYGYYPWWPENGNDWVHPEDVELARRVIPSPRIWRRDGMQGECVVLTYGKLTLRVHRTLWRELDWEGYNLGDMVEIRTRGMQNEHRTGIIREMHWDDHSGVIRYQVTEADETLDNPVNYTAADLKHVEPTDTRYEVRVEPPESDSGEYEVDTSE</sequence>
<evidence type="ECO:0000313" key="3">
    <source>
        <dbReference type="Proteomes" id="UP000315750"/>
    </source>
</evidence>
<accession>A0A518ASZ1</accession>